<evidence type="ECO:0000256" key="3">
    <source>
        <dbReference type="ARBA" id="ARBA00022676"/>
    </source>
</evidence>
<evidence type="ECO:0000256" key="2">
    <source>
        <dbReference type="ARBA" id="ARBA00007647"/>
    </source>
</evidence>
<dbReference type="EMBL" id="JAODUO010000053">
    <property type="protein sequence ID" value="KAK2191432.1"/>
    <property type="molecule type" value="Genomic_DNA"/>
</dbReference>
<gene>
    <name evidence="10" type="ORF">NP493_53g13008</name>
</gene>
<evidence type="ECO:0000256" key="5">
    <source>
        <dbReference type="ARBA" id="ARBA00022692"/>
    </source>
</evidence>
<organism evidence="10 11">
    <name type="scientific">Ridgeia piscesae</name>
    <name type="common">Tubeworm</name>
    <dbReference type="NCBI Taxonomy" id="27915"/>
    <lineage>
        <taxon>Eukaryota</taxon>
        <taxon>Metazoa</taxon>
        <taxon>Spiralia</taxon>
        <taxon>Lophotrochozoa</taxon>
        <taxon>Annelida</taxon>
        <taxon>Polychaeta</taxon>
        <taxon>Sedentaria</taxon>
        <taxon>Canalipalpata</taxon>
        <taxon>Sabellida</taxon>
        <taxon>Siboglinidae</taxon>
        <taxon>Ridgeia</taxon>
    </lineage>
</organism>
<comment type="subcellular location">
    <subcellularLocation>
        <location evidence="1">Membrane</location>
        <topology evidence="1">Single-pass membrane protein</topology>
    </subcellularLocation>
</comment>
<comment type="caution">
    <text evidence="10">The sequence shown here is derived from an EMBL/GenBank/DDBJ whole genome shotgun (WGS) entry which is preliminary data.</text>
</comment>
<evidence type="ECO:0000313" key="11">
    <source>
        <dbReference type="Proteomes" id="UP001209878"/>
    </source>
</evidence>
<keyword evidence="4 8" id="KW-0808">Transferase</keyword>
<keyword evidence="5 8" id="KW-0812">Transmembrane</keyword>
<protein>
    <recommendedName>
        <fullName evidence="8">Glycosyltransferase family 92 protein</fullName>
        <ecNumber evidence="8">2.4.1.-</ecNumber>
    </recommendedName>
</protein>
<evidence type="ECO:0000256" key="7">
    <source>
        <dbReference type="ARBA" id="ARBA00023136"/>
    </source>
</evidence>
<dbReference type="Proteomes" id="UP001209878">
    <property type="component" value="Unassembled WGS sequence"/>
</dbReference>
<feature type="region of interest" description="Disordered" evidence="9">
    <location>
        <begin position="39"/>
        <end position="58"/>
    </location>
</feature>
<evidence type="ECO:0000256" key="8">
    <source>
        <dbReference type="RuleBase" id="RU366017"/>
    </source>
</evidence>
<proteinExistence type="inferred from homology"/>
<dbReference type="Pfam" id="PF01697">
    <property type="entry name" value="Glyco_transf_92"/>
    <property type="match status" value="1"/>
</dbReference>
<dbReference type="EC" id="2.4.1.-" evidence="8"/>
<reference evidence="10" key="1">
    <citation type="journal article" date="2023" name="Mol. Biol. Evol.">
        <title>Third-Generation Sequencing Reveals the Adaptive Role of the Epigenome in Three Deep-Sea Polychaetes.</title>
        <authorList>
            <person name="Perez M."/>
            <person name="Aroh O."/>
            <person name="Sun Y."/>
            <person name="Lan Y."/>
            <person name="Juniper S.K."/>
            <person name="Young C.R."/>
            <person name="Angers B."/>
            <person name="Qian P.Y."/>
        </authorList>
    </citation>
    <scope>NUCLEOTIDE SEQUENCE</scope>
    <source>
        <strain evidence="10">R07B-5</strain>
    </source>
</reference>
<sequence length="466" mass="52984">MRLQSVRLSRVLLLCGAVNVFGIFAVLRLYLARPPDSAQSADRKYDSAGHGESARCPPLRQSAVSTASVGEWQTVGDREAFVYSAYYDDRPGIGDSRVRVLAMTTDNFAEKLFVCHLWYRDKKSSVVVDAASSYFGEGHEKKYDSTFYECLLPTADQLTAPRGVSIVTARCERATYVLDVHPVRAPVEPTHDFTLCVTPLNFRFDNHNQLTEMVEVNRMFGATKFVFYNYSSGHRVGEYLRAMKHEQLVDVIPWPLPVFVDTWPPNDMQPPEVHYFAQVAALNDCLYRYMSASRYIVFTDLDEFIVPQGVHSTWISMLSEAAPGGAYMFRNAFFWRDWPDDVTFANTEAVRRHELVTLLKTKRQEELNSFYERSKCIVAPPSVVAMGVHNVVAFASDASGHVEVEPSLGMVHHYRSVLTPSDVDVANTRDRRMHSFASGIIRKVARRHRHVDGYLKKLRLRSTKEM</sequence>
<dbReference type="GO" id="GO:0005737">
    <property type="term" value="C:cytoplasm"/>
    <property type="evidence" value="ECO:0007669"/>
    <property type="project" value="TreeGrafter"/>
</dbReference>
<evidence type="ECO:0000256" key="6">
    <source>
        <dbReference type="ARBA" id="ARBA00022989"/>
    </source>
</evidence>
<dbReference type="GO" id="GO:0016020">
    <property type="term" value="C:membrane"/>
    <property type="evidence" value="ECO:0007669"/>
    <property type="project" value="UniProtKB-SubCell"/>
</dbReference>
<dbReference type="PANTHER" id="PTHR21461">
    <property type="entry name" value="GLYCOSYLTRANSFERASE FAMILY 92 PROTEIN"/>
    <property type="match status" value="1"/>
</dbReference>
<accession>A0AAD9PBA7</accession>
<evidence type="ECO:0000256" key="1">
    <source>
        <dbReference type="ARBA" id="ARBA00004167"/>
    </source>
</evidence>
<comment type="similarity">
    <text evidence="2 8">Belongs to the glycosyltransferase 92 family.</text>
</comment>
<keyword evidence="3 8" id="KW-0328">Glycosyltransferase</keyword>
<feature type="compositionally biased region" description="Basic and acidic residues" evidence="9">
    <location>
        <begin position="41"/>
        <end position="53"/>
    </location>
</feature>
<keyword evidence="11" id="KW-1185">Reference proteome</keyword>
<dbReference type="AlphaFoldDB" id="A0AAD9PBA7"/>
<name>A0AAD9PBA7_RIDPI</name>
<feature type="transmembrane region" description="Helical" evidence="8">
    <location>
        <begin position="12"/>
        <end position="31"/>
    </location>
</feature>
<dbReference type="InterPro" id="IPR008166">
    <property type="entry name" value="Glyco_transf_92"/>
</dbReference>
<dbReference type="PANTHER" id="PTHR21461:SF69">
    <property type="entry name" value="GLYCOSYLTRANSFERASE FAMILY 92 PROTEIN"/>
    <property type="match status" value="1"/>
</dbReference>
<dbReference type="GO" id="GO:0016757">
    <property type="term" value="F:glycosyltransferase activity"/>
    <property type="evidence" value="ECO:0007669"/>
    <property type="project" value="UniProtKB-UniRule"/>
</dbReference>
<evidence type="ECO:0000313" key="10">
    <source>
        <dbReference type="EMBL" id="KAK2191432.1"/>
    </source>
</evidence>
<keyword evidence="7 8" id="KW-0472">Membrane</keyword>
<evidence type="ECO:0000256" key="4">
    <source>
        <dbReference type="ARBA" id="ARBA00022679"/>
    </source>
</evidence>
<evidence type="ECO:0000256" key="9">
    <source>
        <dbReference type="SAM" id="MobiDB-lite"/>
    </source>
</evidence>
<keyword evidence="6 8" id="KW-1133">Transmembrane helix</keyword>